<reference evidence="2" key="1">
    <citation type="submission" date="2018-01" db="EMBL/GenBank/DDBJ databases">
        <authorList>
            <person name="Clerissi C."/>
        </authorList>
    </citation>
    <scope>NUCLEOTIDE SEQUENCE</scope>
    <source>
        <strain evidence="2">Cupriavidus sp. LMG 19464</strain>
    </source>
</reference>
<accession>A0A375CE61</accession>
<sequence>MSTYLIASNEMMSRVLARRLHTLDLPGPITCRTPQWLQASAPAAASAATAQAATQDPPTVLDQTPAHAAAQAGAHRAPQLPPDPADIAVIDCSGLEGDPRAWLDQLHARLAPRRWLVLSDRLDPALILHAALLGASGCLALPAAVDLVCAATALVWAGGQCFPRMALSLGGARASAPSLLCATRPTTTG</sequence>
<proteinExistence type="predicted"/>
<comment type="caution">
    <text evidence="2">The sequence shown here is derived from an EMBL/GenBank/DDBJ whole genome shotgun (WGS) entry which is preliminary data.</text>
</comment>
<dbReference type="EMBL" id="OFSQ01000038">
    <property type="protein sequence ID" value="SOY68330.1"/>
    <property type="molecule type" value="Genomic_DNA"/>
</dbReference>
<evidence type="ECO:0000256" key="1">
    <source>
        <dbReference type="SAM" id="MobiDB-lite"/>
    </source>
</evidence>
<dbReference type="RefSeq" id="WP_116359531.1">
    <property type="nucleotide sequence ID" value="NZ_JABTYD010000075.1"/>
</dbReference>
<evidence type="ECO:0000313" key="2">
    <source>
        <dbReference type="EMBL" id="SOY68330.1"/>
    </source>
</evidence>
<dbReference type="OrthoDB" id="8970428at2"/>
<feature type="region of interest" description="Disordered" evidence="1">
    <location>
        <begin position="48"/>
        <end position="83"/>
    </location>
</feature>
<name>A0A375CE61_9BURK</name>
<evidence type="ECO:0008006" key="3">
    <source>
        <dbReference type="Google" id="ProtNLM"/>
    </source>
</evidence>
<dbReference type="AlphaFoldDB" id="A0A375CE61"/>
<gene>
    <name evidence="2" type="ORF">CBM2587_B90766</name>
</gene>
<dbReference type="Proteomes" id="UP000256780">
    <property type="component" value="Chromosome CBM2587_b"/>
</dbReference>
<organism evidence="2">
    <name type="scientific">Cupriavidus taiwanensis</name>
    <dbReference type="NCBI Taxonomy" id="164546"/>
    <lineage>
        <taxon>Bacteria</taxon>
        <taxon>Pseudomonadati</taxon>
        <taxon>Pseudomonadota</taxon>
        <taxon>Betaproteobacteria</taxon>
        <taxon>Burkholderiales</taxon>
        <taxon>Burkholderiaceae</taxon>
        <taxon>Cupriavidus</taxon>
    </lineage>
</organism>
<protein>
    <recommendedName>
        <fullName evidence="3">Response regulator</fullName>
    </recommendedName>
</protein>
<feature type="compositionally biased region" description="Low complexity" evidence="1">
    <location>
        <begin position="48"/>
        <end position="78"/>
    </location>
</feature>